<dbReference type="SUPFAM" id="SSF56219">
    <property type="entry name" value="DNase I-like"/>
    <property type="match status" value="1"/>
</dbReference>
<dbReference type="InterPro" id="IPR043502">
    <property type="entry name" value="DNA/RNA_pol_sf"/>
</dbReference>
<dbReference type="AlphaFoldDB" id="A0AAV1K7K6"/>
<dbReference type="GO" id="GO:0071897">
    <property type="term" value="P:DNA biosynthetic process"/>
    <property type="evidence" value="ECO:0007669"/>
    <property type="project" value="UniProtKB-ARBA"/>
</dbReference>
<evidence type="ECO:0000259" key="2">
    <source>
        <dbReference type="PROSITE" id="PS50878"/>
    </source>
</evidence>
<reference evidence="3 4" key="1">
    <citation type="submission" date="2023-11" db="EMBL/GenBank/DDBJ databases">
        <authorList>
            <person name="Hedman E."/>
            <person name="Englund M."/>
            <person name="Stromberg M."/>
            <person name="Nyberg Akerstrom W."/>
            <person name="Nylinder S."/>
            <person name="Jareborg N."/>
            <person name="Kallberg Y."/>
            <person name="Kronander E."/>
        </authorList>
    </citation>
    <scope>NUCLEOTIDE SEQUENCE [LARGE SCALE GENOMIC DNA]</scope>
</reference>
<dbReference type="InterPro" id="IPR036691">
    <property type="entry name" value="Endo/exonu/phosph_ase_sf"/>
</dbReference>
<dbReference type="EMBL" id="CAVLGL010000002">
    <property type="protein sequence ID" value="CAK1578978.1"/>
    <property type="molecule type" value="Genomic_DNA"/>
</dbReference>
<dbReference type="InterPro" id="IPR005135">
    <property type="entry name" value="Endo/exonuclease/phosphatase"/>
</dbReference>
<dbReference type="Pfam" id="PF00078">
    <property type="entry name" value="RVT_1"/>
    <property type="match status" value="1"/>
</dbReference>
<protein>
    <recommendedName>
        <fullName evidence="2">Reverse transcriptase domain-containing protein</fullName>
    </recommendedName>
</protein>
<keyword evidence="4" id="KW-1185">Reference proteome</keyword>
<dbReference type="GO" id="GO:0003824">
    <property type="term" value="F:catalytic activity"/>
    <property type="evidence" value="ECO:0007669"/>
    <property type="project" value="InterPro"/>
</dbReference>
<dbReference type="InterPro" id="IPR000477">
    <property type="entry name" value="RT_dom"/>
</dbReference>
<sequence length="915" mass="105239">MNSVQDRPPSNKNIKEKKTYAETTYSKPNPQEPDMQSTSFKTLEYMFIKQSEKIDFLLQQMKTHFVSSSLIKIKGYNIYHTNHPDGTAHGGTAVIIKSSIKHHELPQYSTEQIQATSVSVLDRNGDFTISAVYCPPKNRISEELFSEFFVSLGSRFVVGGDWNAKHLHWGSRLITTRGRELKKSLDKNYLTTIATPEPTHWPTDPNTLPDVLDFFVSKGMSRLLFTIRSTLDGSSNHIPVFLTMGANIITNMKQLQLYNKRTDWEAFRSIVNDELQLQMALKSEEDIDNVTTKFMTTVQSACWKCTPEISNSSLRRNAVPSDIKIQIIEKRRLRRVWHNSRHPEDKTALNKAIKDLKDIMIKANNTSTESFLESLTATSDTNYSLYRACKHLNQPTNPKPPLRLEGNLWARSQQQKADVFGDHLAQIFTPNETDPNSDETDIEDVLGQTFQLDLPIAATNAREIINIINRMDAKKAPGFDLIDKKVLSELPKKGIMFLTILINGIIRIGYFPALWKVSQIIMIGKPGKPVHEITSYRPISLLPVTSKVCEKVLLQRLMKELRKRSIIPDHQFGFRQDHGTVEQVHRVCRTIRNALEHKEYCSSAFLDVQQAFDKVWHTGLLFKIKSLLPHTFFGLLKSYLTDRIFQVKEGEHTSTFHPIKAGVPQGSVLGPVLYTIYTNDLPQIDNVTVATFADDTAVLACSRSPDDASAILQHSLDEIDKWLSKWKIKASATKSVHVTFTLRRGNCPPVSLRNNSLPQSDNVRYLGMYLDRRLTWKKHIQTKKDEIYHRYRGLYWMLARNSRLSLDNKLLLYNIIIKPIWTYGIQLWGSACDSNIEIIQRTQNYILKQLSNAPWFIRTSEIHEHLKMNSVKEEIRRYSCNYKTRLGNHPNQLAWQLTMPQVIRRLKRRHILDNV</sequence>
<dbReference type="CDD" id="cd01650">
    <property type="entry name" value="RT_nLTR_like"/>
    <property type="match status" value="1"/>
</dbReference>
<feature type="compositionally biased region" description="Polar residues" evidence="1">
    <location>
        <begin position="1"/>
        <end position="12"/>
    </location>
</feature>
<dbReference type="InterPro" id="IPR052560">
    <property type="entry name" value="RdDP_mobile_element"/>
</dbReference>
<evidence type="ECO:0000313" key="3">
    <source>
        <dbReference type="EMBL" id="CAK1578978.1"/>
    </source>
</evidence>
<dbReference type="PROSITE" id="PS50878">
    <property type="entry name" value="RT_POL"/>
    <property type="match status" value="1"/>
</dbReference>
<organism evidence="3 4">
    <name type="scientific">Parnassius mnemosyne</name>
    <name type="common">clouded apollo</name>
    <dbReference type="NCBI Taxonomy" id="213953"/>
    <lineage>
        <taxon>Eukaryota</taxon>
        <taxon>Metazoa</taxon>
        <taxon>Ecdysozoa</taxon>
        <taxon>Arthropoda</taxon>
        <taxon>Hexapoda</taxon>
        <taxon>Insecta</taxon>
        <taxon>Pterygota</taxon>
        <taxon>Neoptera</taxon>
        <taxon>Endopterygota</taxon>
        <taxon>Lepidoptera</taxon>
        <taxon>Glossata</taxon>
        <taxon>Ditrysia</taxon>
        <taxon>Papilionoidea</taxon>
        <taxon>Papilionidae</taxon>
        <taxon>Parnassiinae</taxon>
        <taxon>Parnassini</taxon>
        <taxon>Parnassius</taxon>
        <taxon>Driopa</taxon>
    </lineage>
</organism>
<dbReference type="PANTHER" id="PTHR36688:SF2">
    <property type="entry name" value="ENDONUCLEASE_EXONUCLEASE_PHOSPHATASE DOMAIN-CONTAINING PROTEIN"/>
    <property type="match status" value="1"/>
</dbReference>
<dbReference type="PANTHER" id="PTHR36688">
    <property type="entry name" value="ENDO/EXONUCLEASE/PHOSPHATASE DOMAIN-CONTAINING PROTEIN"/>
    <property type="match status" value="1"/>
</dbReference>
<feature type="region of interest" description="Disordered" evidence="1">
    <location>
        <begin position="1"/>
        <end position="36"/>
    </location>
</feature>
<dbReference type="Proteomes" id="UP001314205">
    <property type="component" value="Unassembled WGS sequence"/>
</dbReference>
<gene>
    <name evidence="3" type="ORF">PARMNEM_LOCUS997</name>
</gene>
<comment type="caution">
    <text evidence="3">The sequence shown here is derived from an EMBL/GenBank/DDBJ whole genome shotgun (WGS) entry which is preliminary data.</text>
</comment>
<proteinExistence type="predicted"/>
<evidence type="ECO:0000313" key="4">
    <source>
        <dbReference type="Proteomes" id="UP001314205"/>
    </source>
</evidence>
<evidence type="ECO:0000256" key="1">
    <source>
        <dbReference type="SAM" id="MobiDB-lite"/>
    </source>
</evidence>
<feature type="compositionally biased region" description="Polar residues" evidence="1">
    <location>
        <begin position="21"/>
        <end position="36"/>
    </location>
</feature>
<feature type="domain" description="Reverse transcriptase" evidence="2">
    <location>
        <begin position="504"/>
        <end position="770"/>
    </location>
</feature>
<dbReference type="Pfam" id="PF14529">
    <property type="entry name" value="Exo_endo_phos_2"/>
    <property type="match status" value="1"/>
</dbReference>
<accession>A0AAV1K7K6</accession>
<name>A0AAV1K7K6_9NEOP</name>
<dbReference type="Gene3D" id="3.60.10.10">
    <property type="entry name" value="Endonuclease/exonuclease/phosphatase"/>
    <property type="match status" value="1"/>
</dbReference>
<dbReference type="SUPFAM" id="SSF56672">
    <property type="entry name" value="DNA/RNA polymerases"/>
    <property type="match status" value="1"/>
</dbReference>